<keyword evidence="3" id="KW-1185">Reference proteome</keyword>
<comment type="caution">
    <text evidence="2">The sequence shown here is derived from an EMBL/GenBank/DDBJ whole genome shotgun (WGS) entry which is preliminary data.</text>
</comment>
<dbReference type="Proteomes" id="UP000824469">
    <property type="component" value="Unassembled WGS sequence"/>
</dbReference>
<evidence type="ECO:0000313" key="3">
    <source>
        <dbReference type="Proteomes" id="UP000824469"/>
    </source>
</evidence>
<evidence type="ECO:0000313" key="2">
    <source>
        <dbReference type="EMBL" id="KAH9310099.1"/>
    </source>
</evidence>
<accession>A0AA38KX59</accession>
<protein>
    <submittedName>
        <fullName evidence="2">Uncharacterized protein</fullName>
    </submittedName>
</protein>
<evidence type="ECO:0000256" key="1">
    <source>
        <dbReference type="SAM" id="MobiDB-lite"/>
    </source>
</evidence>
<organism evidence="2 3">
    <name type="scientific">Taxus chinensis</name>
    <name type="common">Chinese yew</name>
    <name type="synonym">Taxus wallichiana var. chinensis</name>
    <dbReference type="NCBI Taxonomy" id="29808"/>
    <lineage>
        <taxon>Eukaryota</taxon>
        <taxon>Viridiplantae</taxon>
        <taxon>Streptophyta</taxon>
        <taxon>Embryophyta</taxon>
        <taxon>Tracheophyta</taxon>
        <taxon>Spermatophyta</taxon>
        <taxon>Pinopsida</taxon>
        <taxon>Pinidae</taxon>
        <taxon>Conifers II</taxon>
        <taxon>Cupressales</taxon>
        <taxon>Taxaceae</taxon>
        <taxon>Taxus</taxon>
    </lineage>
</organism>
<name>A0AA38KX59_TAXCH</name>
<proteinExistence type="predicted"/>
<sequence>NDEERIDMNDESIPMEVEQEVHIVTDANITMEEQNTEFEKKIEEELGEQPNNEFPTKPVEVQTE</sequence>
<gene>
    <name evidence="2" type="ORF">KI387_038010</name>
</gene>
<feature type="non-terminal residue" evidence="2">
    <location>
        <position position="64"/>
    </location>
</feature>
<feature type="region of interest" description="Disordered" evidence="1">
    <location>
        <begin position="43"/>
        <end position="64"/>
    </location>
</feature>
<dbReference type="AlphaFoldDB" id="A0AA38KX59"/>
<feature type="non-terminal residue" evidence="2">
    <location>
        <position position="1"/>
    </location>
</feature>
<dbReference type="EMBL" id="JAHRHJ020000007">
    <property type="protein sequence ID" value="KAH9310099.1"/>
    <property type="molecule type" value="Genomic_DNA"/>
</dbReference>
<reference evidence="2 3" key="1">
    <citation type="journal article" date="2021" name="Nat. Plants">
        <title>The Taxus genome provides insights into paclitaxel biosynthesis.</title>
        <authorList>
            <person name="Xiong X."/>
            <person name="Gou J."/>
            <person name="Liao Q."/>
            <person name="Li Y."/>
            <person name="Zhou Q."/>
            <person name="Bi G."/>
            <person name="Li C."/>
            <person name="Du R."/>
            <person name="Wang X."/>
            <person name="Sun T."/>
            <person name="Guo L."/>
            <person name="Liang H."/>
            <person name="Lu P."/>
            <person name="Wu Y."/>
            <person name="Zhang Z."/>
            <person name="Ro D.K."/>
            <person name="Shang Y."/>
            <person name="Huang S."/>
            <person name="Yan J."/>
        </authorList>
    </citation>
    <scope>NUCLEOTIDE SEQUENCE [LARGE SCALE GENOMIC DNA]</scope>
    <source>
        <strain evidence="2">Ta-2019</strain>
    </source>
</reference>